<dbReference type="AlphaFoldDB" id="A0A1G5GFZ2"/>
<dbReference type="PANTHER" id="PTHR34580:SF1">
    <property type="entry name" value="PROTEIN PAFC"/>
    <property type="match status" value="1"/>
</dbReference>
<gene>
    <name evidence="2" type="ORF">SAMN02910451_02857</name>
</gene>
<dbReference type="OrthoDB" id="1842238at2"/>
<dbReference type="PROSITE" id="PS52050">
    <property type="entry name" value="WYL"/>
    <property type="match status" value="1"/>
</dbReference>
<dbReference type="EMBL" id="FMUR01000020">
    <property type="protein sequence ID" value="SCY50219.1"/>
    <property type="molecule type" value="Genomic_DNA"/>
</dbReference>
<accession>A0A1G5GFZ2</accession>
<sequence length="328" mass="38209">MTEKYKIYLSDDTRSRLINDAELFEFTKKDESVNLNSFLKTLIVNYFDRYRHDSENLLANIKHDLTSITSISDKDAALLADKIVSTYIKTDSLQSSKNSALTLTVSGSSYEILKIIENNMLKDTSLSQYLKDMFNSYLSIPRSERETIIFKDTYEDISKALREHRIISFTTTSSGDNIAYHVEPYVIAPSKEEQCNYLLCKDINSRIPRTFRISRLRSVFVTSDTFTVDSDMQKELQEKAIRSPHSVSLTVQAVVRLNKYGVKKFKVITKNRPIVSKIEGDLYYFDWPELQLEEYFKRFGKDAKVIKPASLKEKIKKFYYYGLREYSK</sequence>
<dbReference type="PANTHER" id="PTHR34580">
    <property type="match status" value="1"/>
</dbReference>
<dbReference type="Pfam" id="PF13280">
    <property type="entry name" value="WYL"/>
    <property type="match status" value="1"/>
</dbReference>
<reference evidence="3" key="1">
    <citation type="submission" date="2016-10" db="EMBL/GenBank/DDBJ databases">
        <authorList>
            <person name="Varghese N."/>
            <person name="Submissions S."/>
        </authorList>
    </citation>
    <scope>NUCLEOTIDE SEQUENCE [LARGE SCALE GENOMIC DNA]</scope>
    <source>
        <strain evidence="3">XBD2006</strain>
    </source>
</reference>
<proteinExistence type="predicted"/>
<dbReference type="RefSeq" id="WP_074463254.1">
    <property type="nucleotide sequence ID" value="NZ_FMUR01000020.1"/>
</dbReference>
<name>A0A1G5GFZ2_9FIRM</name>
<evidence type="ECO:0000313" key="3">
    <source>
        <dbReference type="Proteomes" id="UP000183047"/>
    </source>
</evidence>
<evidence type="ECO:0000313" key="2">
    <source>
        <dbReference type="EMBL" id="SCY50219.1"/>
    </source>
</evidence>
<organism evidence="2 3">
    <name type="scientific">Butyrivibrio hungatei</name>
    <dbReference type="NCBI Taxonomy" id="185008"/>
    <lineage>
        <taxon>Bacteria</taxon>
        <taxon>Bacillati</taxon>
        <taxon>Bacillota</taxon>
        <taxon>Clostridia</taxon>
        <taxon>Lachnospirales</taxon>
        <taxon>Lachnospiraceae</taxon>
        <taxon>Butyrivibrio</taxon>
    </lineage>
</organism>
<keyword evidence="3" id="KW-1185">Reference proteome</keyword>
<dbReference type="InterPro" id="IPR026881">
    <property type="entry name" value="WYL_dom"/>
</dbReference>
<protein>
    <submittedName>
        <fullName evidence="2">WYL domain-containing protein</fullName>
    </submittedName>
</protein>
<evidence type="ECO:0000259" key="1">
    <source>
        <dbReference type="Pfam" id="PF13280"/>
    </source>
</evidence>
<dbReference type="Proteomes" id="UP000183047">
    <property type="component" value="Unassembled WGS sequence"/>
</dbReference>
<feature type="domain" description="WYL" evidence="1">
    <location>
        <begin position="153"/>
        <end position="219"/>
    </location>
</feature>
<dbReference type="InterPro" id="IPR051534">
    <property type="entry name" value="CBASS_pafABC_assoc_protein"/>
</dbReference>